<dbReference type="RefSeq" id="WP_121850318.1">
    <property type="nucleotide sequence ID" value="NZ_CP032050.1"/>
</dbReference>
<organism evidence="2 3">
    <name type="scientific">Euzebyella marina</name>
    <dbReference type="NCBI Taxonomy" id="1761453"/>
    <lineage>
        <taxon>Bacteria</taxon>
        <taxon>Pseudomonadati</taxon>
        <taxon>Bacteroidota</taxon>
        <taxon>Flavobacteriia</taxon>
        <taxon>Flavobacteriales</taxon>
        <taxon>Flavobacteriaceae</taxon>
        <taxon>Euzebyella</taxon>
    </lineage>
</organism>
<name>A0A3G2LAL7_9FLAO</name>
<keyword evidence="1" id="KW-0472">Membrane</keyword>
<accession>A0A3G2LAL7</accession>
<reference evidence="2 3" key="1">
    <citation type="submission" date="2018-08" db="EMBL/GenBank/DDBJ databases">
        <title>The reduced genetic potential of extracellular carbohydrate catabolism in Euzebyella marina RN62, a Flavobacteriia bacterium isolated from the hadal water.</title>
        <authorList>
            <person name="Xue C."/>
        </authorList>
    </citation>
    <scope>NUCLEOTIDE SEQUENCE [LARGE SCALE GENOMIC DNA]</scope>
    <source>
        <strain evidence="2 3">RN62</strain>
    </source>
</reference>
<protein>
    <recommendedName>
        <fullName evidence="4">EF-hand domain-containing protein</fullName>
    </recommendedName>
</protein>
<dbReference type="Proteomes" id="UP000276309">
    <property type="component" value="Chromosome"/>
</dbReference>
<dbReference type="EMBL" id="CP032050">
    <property type="protein sequence ID" value="AYN69312.1"/>
    <property type="molecule type" value="Genomic_DNA"/>
</dbReference>
<feature type="transmembrane region" description="Helical" evidence="1">
    <location>
        <begin position="6"/>
        <end position="27"/>
    </location>
</feature>
<keyword evidence="1" id="KW-0812">Transmembrane</keyword>
<dbReference type="OrthoDB" id="982197at2"/>
<proteinExistence type="predicted"/>
<dbReference type="KEGG" id="emar:D1013_18930"/>
<dbReference type="AlphaFoldDB" id="A0A3G2LAL7"/>
<evidence type="ECO:0000313" key="3">
    <source>
        <dbReference type="Proteomes" id="UP000276309"/>
    </source>
</evidence>
<keyword evidence="1" id="KW-1133">Transmembrane helix</keyword>
<feature type="transmembrane region" description="Helical" evidence="1">
    <location>
        <begin position="74"/>
        <end position="94"/>
    </location>
</feature>
<keyword evidence="3" id="KW-1185">Reference proteome</keyword>
<gene>
    <name evidence="2" type="ORF">D1013_18930</name>
</gene>
<sequence length="101" mass="11644">MKLKILKFIIVAVAFYIGLNVAVHFRWEYRSRKIKRELIAKYDSNQDGVFSLEESHPELTEGLLKLGSDTARGISPLTLIPVSLLLAILTTYIYNTRRKNY</sequence>
<evidence type="ECO:0000256" key="1">
    <source>
        <dbReference type="SAM" id="Phobius"/>
    </source>
</evidence>
<evidence type="ECO:0008006" key="4">
    <source>
        <dbReference type="Google" id="ProtNLM"/>
    </source>
</evidence>
<evidence type="ECO:0000313" key="2">
    <source>
        <dbReference type="EMBL" id="AYN69312.1"/>
    </source>
</evidence>